<dbReference type="EMBL" id="CP059693">
    <property type="protein sequence ID" value="WDE09717.1"/>
    <property type="molecule type" value="Genomic_DNA"/>
</dbReference>
<dbReference type="Proteomes" id="UP001215231">
    <property type="component" value="Chromosome"/>
</dbReference>
<feature type="signal peptide" evidence="1">
    <location>
        <begin position="1"/>
        <end position="19"/>
    </location>
</feature>
<evidence type="ECO:0000256" key="1">
    <source>
        <dbReference type="SAM" id="SignalP"/>
    </source>
</evidence>
<proteinExistence type="predicted"/>
<name>A0ABY7V9Y1_9GAMM</name>
<dbReference type="Gene3D" id="3.40.190.10">
    <property type="entry name" value="Periplasmic binding protein-like II"/>
    <property type="match status" value="2"/>
</dbReference>
<dbReference type="PANTHER" id="PTHR35841:SF1">
    <property type="entry name" value="PHOSPHONATES-BINDING PERIPLASMIC PROTEIN"/>
    <property type="match status" value="1"/>
</dbReference>
<dbReference type="RefSeq" id="WP_274049683.1">
    <property type="nucleotide sequence ID" value="NZ_CP059693.1"/>
</dbReference>
<keyword evidence="1" id="KW-0732">Signal</keyword>
<organism evidence="2 3">
    <name type="scientific">Thalassomonas haliotis</name>
    <dbReference type="NCBI Taxonomy" id="485448"/>
    <lineage>
        <taxon>Bacteria</taxon>
        <taxon>Pseudomonadati</taxon>
        <taxon>Pseudomonadota</taxon>
        <taxon>Gammaproteobacteria</taxon>
        <taxon>Alteromonadales</taxon>
        <taxon>Colwelliaceae</taxon>
        <taxon>Thalassomonas</taxon>
    </lineage>
</organism>
<dbReference type="SUPFAM" id="SSF53850">
    <property type="entry name" value="Periplasmic binding protein-like II"/>
    <property type="match status" value="1"/>
</dbReference>
<evidence type="ECO:0000313" key="3">
    <source>
        <dbReference type="Proteomes" id="UP001215231"/>
    </source>
</evidence>
<dbReference type="Pfam" id="PF12974">
    <property type="entry name" value="Phosphonate-bd"/>
    <property type="match status" value="1"/>
</dbReference>
<accession>A0ABY7V9Y1</accession>
<keyword evidence="3" id="KW-1185">Reference proteome</keyword>
<gene>
    <name evidence="2" type="ORF">H3N35_15465</name>
</gene>
<protein>
    <submittedName>
        <fullName evidence="2">Phosphate/phosphite/phosphonate ABC transporter substrate-binding protein</fullName>
    </submittedName>
</protein>
<reference evidence="2 3" key="1">
    <citation type="journal article" date="2022" name="Mar. Drugs">
        <title>Bioassay-Guided Fractionation Leads to the Detection of Cholic Acid Generated by the Rare Thalassomonas sp.</title>
        <authorList>
            <person name="Pheiffer F."/>
            <person name="Schneider Y.K."/>
            <person name="Hansen E.H."/>
            <person name="Andersen J.H."/>
            <person name="Isaksson J."/>
            <person name="Busche T."/>
            <person name="R C."/>
            <person name="Kalinowski J."/>
            <person name="Zyl L.V."/>
            <person name="Trindade M."/>
        </authorList>
    </citation>
    <scope>NUCLEOTIDE SEQUENCE [LARGE SCALE GENOMIC DNA]</scope>
    <source>
        <strain evidence="2 3">A5K-61T</strain>
    </source>
</reference>
<dbReference type="PANTHER" id="PTHR35841">
    <property type="entry name" value="PHOSPHONATES-BINDING PERIPLASMIC PROTEIN"/>
    <property type="match status" value="1"/>
</dbReference>
<sequence length="296" mass="33300">MSRFLILLLIALMPLTCVANGQQPKSYNLAVLDFQGESITKKRWLELSHYLSDVLNAEVNFFPMKNEGIIRRSDNFDMILTNPISAVAIAESKRHDIVATLNHQKQGPRYAGVIIVHRDSPITTLEQLSGKSVGVINLKMAAGGFLFAAYELVQMGMKPDPDFNHFTQISNQVGIVKRVIGKQIDAGFIRTGMLNDIKEEQMQNVDISQLRILNKKTDILPYPRSTDIYPHWGFLVSKNTSQAVREKIIRALEQLTPANKVSKDAKINGFVNAFSGREYNKIKTLMLSLKVPPFDK</sequence>
<feature type="chain" id="PRO_5047509668" evidence="1">
    <location>
        <begin position="20"/>
        <end position="296"/>
    </location>
</feature>
<evidence type="ECO:0000313" key="2">
    <source>
        <dbReference type="EMBL" id="WDE09717.1"/>
    </source>
</evidence>